<sequence>MTKQVTGKYPMEVGKLAHDLIRRGEQKWEYWRDTPDPYPILGYVRLEWMHQLATFLVPLALLVWAHHAHGWAGAGLAFPAAWALGYWIDAKLEKRIERARRREYRVDGDRYRVTTEIARALGIQPKDVTIPLMESLCLDYVAQANAKADREAFVKRRTGEILYEMRIGKRDENGDANPNYVPRHCASVDDSEAYRSAASAHDEPSVFQDDLFEHPTFDPYPGVNPSSGLPMIPDTAVDVGGHAFGSNS</sequence>
<organism evidence="1 2">
    <name type="scientific">Burkholderia vietnamiensis</name>
    <dbReference type="NCBI Taxonomy" id="60552"/>
    <lineage>
        <taxon>Bacteria</taxon>
        <taxon>Pseudomonadati</taxon>
        <taxon>Pseudomonadota</taxon>
        <taxon>Betaproteobacteria</taxon>
        <taxon>Burkholderiales</taxon>
        <taxon>Burkholderiaceae</taxon>
        <taxon>Burkholderia</taxon>
        <taxon>Burkholderia cepacia complex</taxon>
    </lineage>
</organism>
<dbReference type="EMBL" id="JAUJRV010000006">
    <property type="protein sequence ID" value="MDN7795476.1"/>
    <property type="molecule type" value="Genomic_DNA"/>
</dbReference>
<dbReference type="AlphaFoldDB" id="A0AAW7SWV0"/>
<protein>
    <submittedName>
        <fullName evidence="1">Uncharacterized protein</fullName>
    </submittedName>
</protein>
<gene>
    <name evidence="1" type="ORF">QZM33_11080</name>
</gene>
<evidence type="ECO:0000313" key="2">
    <source>
        <dbReference type="Proteomes" id="UP001171620"/>
    </source>
</evidence>
<proteinExistence type="predicted"/>
<comment type="caution">
    <text evidence="1">The sequence shown here is derived from an EMBL/GenBank/DDBJ whole genome shotgun (WGS) entry which is preliminary data.</text>
</comment>
<name>A0AAW7SWV0_BURVI</name>
<accession>A0AAW7SWV0</accession>
<dbReference type="RefSeq" id="WP_301788439.1">
    <property type="nucleotide sequence ID" value="NZ_JAUJRV010000006.1"/>
</dbReference>
<evidence type="ECO:0000313" key="1">
    <source>
        <dbReference type="EMBL" id="MDN7795476.1"/>
    </source>
</evidence>
<dbReference type="Proteomes" id="UP001171620">
    <property type="component" value="Unassembled WGS sequence"/>
</dbReference>
<reference evidence="1" key="1">
    <citation type="submission" date="2023-07" db="EMBL/GenBank/DDBJ databases">
        <title>A collection of bacterial strains from the Burkholderia cepacia Research Laboratory and Repository.</title>
        <authorList>
            <person name="Lipuma J."/>
            <person name="Spilker T."/>
            <person name="Caverly L."/>
        </authorList>
    </citation>
    <scope>NUCLEOTIDE SEQUENCE</scope>
    <source>
        <strain evidence="1">AU44268</strain>
    </source>
</reference>